<gene>
    <name evidence="1" type="ORF">J2S64_003759</name>
</gene>
<keyword evidence="2" id="KW-1185">Reference proteome</keyword>
<name>A0ABU2BN35_9MICC</name>
<accession>A0ABU2BN35</accession>
<reference evidence="1 2" key="1">
    <citation type="submission" date="2023-07" db="EMBL/GenBank/DDBJ databases">
        <title>Sequencing the genomes of 1000 actinobacteria strains.</title>
        <authorList>
            <person name="Klenk H.-P."/>
        </authorList>
    </citation>
    <scope>NUCLEOTIDE SEQUENCE [LARGE SCALE GENOMIC DNA]</scope>
    <source>
        <strain evidence="1 2">DSM 20167</strain>
    </source>
</reference>
<evidence type="ECO:0000313" key="2">
    <source>
        <dbReference type="Proteomes" id="UP001183817"/>
    </source>
</evidence>
<dbReference type="RefSeq" id="WP_310292796.1">
    <property type="nucleotide sequence ID" value="NZ_BAAAWO010000001.1"/>
</dbReference>
<proteinExistence type="predicted"/>
<protein>
    <submittedName>
        <fullName evidence="1">Uncharacterized protein</fullName>
    </submittedName>
</protein>
<dbReference type="Proteomes" id="UP001183817">
    <property type="component" value="Unassembled WGS sequence"/>
</dbReference>
<sequence>MSNTNENALELRVAAGDAAGLVRAMQSNDGAGVAGLLSAMDPKELQALTLALAGMVPMAWRAAYRAGVRFGSLNVPDHELDEFGASEDLAGLSAAELTGYLSAMAKESRRSS</sequence>
<organism evidence="1 2">
    <name type="scientific">Paeniglutamicibacter sulfureus</name>
    <dbReference type="NCBI Taxonomy" id="43666"/>
    <lineage>
        <taxon>Bacteria</taxon>
        <taxon>Bacillati</taxon>
        <taxon>Actinomycetota</taxon>
        <taxon>Actinomycetes</taxon>
        <taxon>Micrococcales</taxon>
        <taxon>Micrococcaceae</taxon>
        <taxon>Paeniglutamicibacter</taxon>
    </lineage>
</organism>
<comment type="caution">
    <text evidence="1">The sequence shown here is derived from an EMBL/GenBank/DDBJ whole genome shotgun (WGS) entry which is preliminary data.</text>
</comment>
<evidence type="ECO:0000313" key="1">
    <source>
        <dbReference type="EMBL" id="MDR7360068.1"/>
    </source>
</evidence>
<dbReference type="EMBL" id="JAVDYI010000001">
    <property type="protein sequence ID" value="MDR7360068.1"/>
    <property type="molecule type" value="Genomic_DNA"/>
</dbReference>